<proteinExistence type="predicted"/>
<feature type="compositionally biased region" description="Low complexity" evidence="1">
    <location>
        <begin position="127"/>
        <end position="138"/>
    </location>
</feature>
<feature type="compositionally biased region" description="Gly residues" evidence="1">
    <location>
        <begin position="114"/>
        <end position="126"/>
    </location>
</feature>
<evidence type="ECO:0000256" key="2">
    <source>
        <dbReference type="SAM" id="Phobius"/>
    </source>
</evidence>
<feature type="compositionally biased region" description="Polar residues" evidence="1">
    <location>
        <begin position="79"/>
        <end position="89"/>
    </location>
</feature>
<dbReference type="Proteomes" id="UP000724268">
    <property type="component" value="Unassembled WGS sequence"/>
</dbReference>
<organism evidence="3 4">
    <name type="scientific">Thermus brevis</name>
    <dbReference type="NCBI Taxonomy" id="2862456"/>
    <lineage>
        <taxon>Bacteria</taxon>
        <taxon>Thermotogati</taxon>
        <taxon>Deinococcota</taxon>
        <taxon>Deinococci</taxon>
        <taxon>Thermales</taxon>
        <taxon>Thermaceae</taxon>
        <taxon>Thermus</taxon>
    </lineage>
</organism>
<name>A0ABS7A0H1_9DEIN</name>
<comment type="caution">
    <text evidence="3">The sequence shown here is derived from an EMBL/GenBank/DDBJ whole genome shotgun (WGS) entry which is preliminary data.</text>
</comment>
<accession>A0ABS7A0H1</accession>
<evidence type="ECO:0000313" key="4">
    <source>
        <dbReference type="Proteomes" id="UP000724268"/>
    </source>
</evidence>
<dbReference type="RefSeq" id="WP_219760327.1">
    <property type="nucleotide sequence ID" value="NZ_JAHXRS010000024.1"/>
</dbReference>
<dbReference type="EMBL" id="JAHXRS010000024">
    <property type="protein sequence ID" value="MBW6395818.1"/>
    <property type="molecule type" value="Genomic_DNA"/>
</dbReference>
<feature type="region of interest" description="Disordered" evidence="1">
    <location>
        <begin position="114"/>
        <end position="148"/>
    </location>
</feature>
<evidence type="ECO:0000256" key="1">
    <source>
        <dbReference type="SAM" id="MobiDB-lite"/>
    </source>
</evidence>
<feature type="transmembrane region" description="Helical" evidence="2">
    <location>
        <begin position="93"/>
        <end position="113"/>
    </location>
</feature>
<sequence>MLTLRLPEELLGEKAVLEGSEGPAEKGQEVRAIPLEGPLDPVLEEAVESQPMVGGGVSAGSAEASSGEREGNGPVQDANPPQTATSPTKKTPLGFLAALGAGVAVVLGLALGMKGGVSGGGSGTHAGAGSAPGVSAPRAPAPGPRLWE</sequence>
<gene>
    <name evidence="3" type="ORF">KZX47_11750</name>
</gene>
<evidence type="ECO:0000313" key="3">
    <source>
        <dbReference type="EMBL" id="MBW6395818.1"/>
    </source>
</evidence>
<reference evidence="3 4" key="1">
    <citation type="submission" date="2021-07" db="EMBL/GenBank/DDBJ databases">
        <title>Thermus aquaticus gen. n. and sp. n., a nonsporulating extreme thermophile.</title>
        <authorList>
            <person name="Hu C.-J."/>
            <person name="Li W.-J."/>
            <person name="Xian W.-D."/>
        </authorList>
    </citation>
    <scope>NUCLEOTIDE SEQUENCE [LARGE SCALE GENOMIC DNA]</scope>
    <source>
        <strain evidence="3 4">SYSU G05001</strain>
    </source>
</reference>
<keyword evidence="2" id="KW-1133">Transmembrane helix</keyword>
<keyword evidence="2" id="KW-0472">Membrane</keyword>
<feature type="region of interest" description="Disordered" evidence="1">
    <location>
        <begin position="15"/>
        <end position="90"/>
    </location>
</feature>
<keyword evidence="4" id="KW-1185">Reference proteome</keyword>
<protein>
    <submittedName>
        <fullName evidence="3">Uncharacterized protein</fullName>
    </submittedName>
</protein>
<keyword evidence="2" id="KW-0812">Transmembrane</keyword>
<feature type="compositionally biased region" description="Pro residues" evidence="1">
    <location>
        <begin position="139"/>
        <end position="148"/>
    </location>
</feature>